<dbReference type="Pfam" id="PF04233">
    <property type="entry name" value="Phage_Mu_F"/>
    <property type="match status" value="1"/>
</dbReference>
<accession>A0A8S5NQL6</accession>
<dbReference type="InterPro" id="IPR006528">
    <property type="entry name" value="Phage_head_morphogenesis_dom"/>
</dbReference>
<evidence type="ECO:0000259" key="1">
    <source>
        <dbReference type="Pfam" id="PF04233"/>
    </source>
</evidence>
<organism evidence="2">
    <name type="scientific">Siphoviridae sp. ctSP74</name>
    <dbReference type="NCBI Taxonomy" id="2826343"/>
    <lineage>
        <taxon>Viruses</taxon>
        <taxon>Duplodnaviria</taxon>
        <taxon>Heunggongvirae</taxon>
        <taxon>Uroviricota</taxon>
        <taxon>Caudoviricetes</taxon>
    </lineage>
</organism>
<dbReference type="NCBIfam" id="TIGR01641">
    <property type="entry name" value="phageSPP1_gp7"/>
    <property type="match status" value="1"/>
</dbReference>
<evidence type="ECO:0000313" key="2">
    <source>
        <dbReference type="EMBL" id="DAD96578.1"/>
    </source>
</evidence>
<feature type="domain" description="Phage head morphogenesis" evidence="1">
    <location>
        <begin position="187"/>
        <end position="289"/>
    </location>
</feature>
<dbReference type="EMBL" id="BK015221">
    <property type="protein sequence ID" value="DAD96578.1"/>
    <property type="molecule type" value="Genomic_DNA"/>
</dbReference>
<name>A0A8S5NQL6_9CAUD</name>
<protein>
    <submittedName>
        <fullName evidence="2">Minor capsid protein</fullName>
    </submittedName>
</protein>
<proteinExistence type="predicted"/>
<reference evidence="2" key="1">
    <citation type="journal article" date="2021" name="Proc. Natl. Acad. Sci. U.S.A.">
        <title>A Catalog of Tens of Thousands of Viruses from Human Metagenomes Reveals Hidden Associations with Chronic Diseases.</title>
        <authorList>
            <person name="Tisza M.J."/>
            <person name="Buck C.B."/>
        </authorList>
    </citation>
    <scope>NUCLEOTIDE SEQUENCE</scope>
    <source>
        <strain evidence="2">CtSP74</strain>
    </source>
</reference>
<sequence>MKQSFNYWKKRELANQLNQIKDEKETMTQIEKNFVITLADVEHQIKVFYERYSKVAGISIEEAQKRVSEHDVKAFQKKAKEYVKNKNFSPEANAELKLYNATMRINRLELLKAEINLHLTNLTEENSKEITNHLEKLGKTEYARQAGILDTELRYSKEGVKAIVNSDYKYGNFSKTLWTNQKALMNTIEVMLRRSIIQGGNSTELVGRLRKQFDVGVHEAKRLLVTEAARVQGDVQIDSMEQAGYEEYVYISEPTACDICKHLDGQHFKIKDREVGVNYYPMHPFCKCSSAAYYDSEKLDKEIAEYRKARGLDNNLQEDDKGDIIKEESSFDKMSNGLQFKNRQRLNIARDLLDRLGLEKIPVGYHTGKSARGYCSFDSDGDKLIITGYSLEENDDRGKNYQLKTILHEAYHAKGHGRKFDYFSNGSMNEPSLAIEETFAESSSHYAISRLGIKEQLSPAYAEYLLDTVPRLKKLEKYSSINNIIDLGEIAWNDRLNGQNSQWNELANQIGKIEHNWQQYGLQYKDYIIEHKERLVDKFLENAPNQRKYRKHMIGDIDSIFSKLNKNEQLTHSETFVYQNVLVNAMNEEGVK</sequence>